<dbReference type="Pfam" id="PF04650">
    <property type="entry name" value="YSIRK_signal"/>
    <property type="match status" value="1"/>
</dbReference>
<sequence length="1622" mass="178342">MKPENKQRFSIRKYAIGAASVLIGFAFHAQAVAADGVVPTTTENQPTIQAAGESSPQASEEKLETSPTPEAVAPAAPVTPVTNTEAPKVEATPAPIVEKTVTTEETPAKPEVTEEAKQPEPEKAENKEVAKVEAPVVTTEKAAQVNEKLAKKKIVSIDAGRKYFSPEQLKEIIDKAKHYGYTDLHLLVGNDGLRFMLDDMSLTVGDKTYASDDVKRAVENGTNAYYNDPNGNHLTESQMTDLINYAKDKGIGLIPTVNSPGHMDAILNAMKELGIEKPNFNYFGKESARTVDLDNEKAVAFTKALIDKYAGYFAGKSEIFNIGLDEYANDATDAKGWSVLQAYKWYPEDGFPDKGYDKFIAYANDLARIVKSHGLKPMAFNDGIYYNSDTSFGTFDKDIIVSMWTGGWGGYDVASSKLLAEKGHEILNTNDAWYYVLGRNADGQGWYNLDQGLNGIKSTPITSVPKTEGADVPIIGGMVAAWADTPSARYSPSRLFKLMRQFANSNAEYFAADYESAEQALKEVPTDLTRYTEESIAAVKEAEKAIRSLDSNLSRAQQDSIDQAIAKLQEAVSNLTFTPEAQKEEEAKREVEKLAKNKVISIDAGRKYFTLDQLKRIVDKASELGYSDLHLLLGNDGLRFLLDDMTITANGKTYASDDVKNAIIEGTKSYYDDPNGTTLNQAEITELIQYAKDRGIGIIPAINSPGHMDAMLVAMEKLGIANPQANFDKVSKTTMDLENEEAMNFTKALIGKYMDFFAGKTKIFNYGTDEYANDATNAQGWYYLKWYGLYGKFAEYSNSLAAMAKEKGLQPMAFNDGFYYEDKDDVEFDKDVIISYWSKGWWGYNLASPQYLASKGYKFLNTNGDWYYILGQKPEDGGGFLKKAIENTEKTPFNQLASTKYPEVDLPTIGSMLAIWADRPSAEYKEEEIFELMTAFADHNKDYFRADYKALREELAQIPENVEGYSTESLDALKVAKDALNYNLNRNKQAELDTLVANLKAARLGLKPAATHSGSLDESETAAAVENRPELLVKTEEIPFEIVKKENPNLPAGQEKVITEGVKGERTIYLSVVTENGKQTETVLERQVTKEAVNQVVEVGTLTTHVGDEKGQAPVVNKPRVVIEDEEIPFTTITRETPSLPKGQTRLVTAGINGRRSHFYSVTTAVDGSEVKTLVSSEVSLEPITQVVEVGNPVTHLGDEKGQATIAENKLRIDIQNEKIPFTTITRETNQLPKGQSRIVTEGVNGRRSHFYSVTTAADGTEVKTLVTSVVAQEPVAQVIEVGNPVIHLGDEKGQATIAENKPRVDIQNEEIPFTTITRETNQLPKGQSHIVTEGVNGRRNYFYSVTTATDGSEVKTLVSSEVSLEPVTQVVEVGNPVTHLGDEKGQAATTEELPKLDVQTEDIPFTTITRETDALPKGQSHIVTEGVNGRRSYFYSVTTATDGSEVKTLVSSEVSLEPITQVVEVGNPVTHLGDEKGQATIAENKPRVDIQNEEIPFTTITRETNQLPKGQSRIVTEGVNGRRSHFYSVTTAADGSEVKTLVSSEVSLEPTTQVVEVGNPVTHLGDEKGQAATTEELPKLDVQTEDIPFTTITRETDALPKGQSHIVTEGVNGRRSYFYSV</sequence>
<organism evidence="7 8">
    <name type="scientific">Streptococcus mitis</name>
    <dbReference type="NCBI Taxonomy" id="28037"/>
    <lineage>
        <taxon>Bacteria</taxon>
        <taxon>Bacillati</taxon>
        <taxon>Bacillota</taxon>
        <taxon>Bacilli</taxon>
        <taxon>Lactobacillales</taxon>
        <taxon>Streptococcaceae</taxon>
        <taxon>Streptococcus</taxon>
        <taxon>Streptococcus mitis group</taxon>
    </lineage>
</organism>
<evidence type="ECO:0000256" key="3">
    <source>
        <dbReference type="ARBA" id="ARBA00022801"/>
    </source>
</evidence>
<dbReference type="InterPro" id="IPR011098">
    <property type="entry name" value="G5_dom"/>
</dbReference>
<evidence type="ECO:0000256" key="5">
    <source>
        <dbReference type="SAM" id="SignalP"/>
    </source>
</evidence>
<dbReference type="Pfam" id="PF00728">
    <property type="entry name" value="Glyco_hydro_20"/>
    <property type="match status" value="2"/>
</dbReference>
<dbReference type="InterPro" id="IPR015883">
    <property type="entry name" value="Glyco_hydro_20_cat"/>
</dbReference>
<dbReference type="InterPro" id="IPR017853">
    <property type="entry name" value="GH"/>
</dbReference>
<name>A0A7X1RM11_STRMT</name>
<dbReference type="PANTHER" id="PTHR43678">
    <property type="entry name" value="PUTATIVE (AFU_ORTHOLOGUE AFUA_2G00640)-RELATED"/>
    <property type="match status" value="1"/>
</dbReference>
<accession>A0A7X1RM11</accession>
<comment type="caution">
    <text evidence="7">The sequence shown here is derived from an EMBL/GenBank/DDBJ whole genome shotgun (WGS) entry which is preliminary data.</text>
</comment>
<feature type="domain" description="G5" evidence="6">
    <location>
        <begin position="1482"/>
        <end position="1562"/>
    </location>
</feature>
<feature type="compositionally biased region" description="Basic and acidic residues" evidence="4">
    <location>
        <begin position="106"/>
        <end position="131"/>
    </location>
</feature>
<dbReference type="Gene3D" id="1.20.1270.90">
    <property type="entry name" value="AF1782-like"/>
    <property type="match status" value="2"/>
</dbReference>
<reference evidence="7 8" key="1">
    <citation type="submission" date="2019-10" db="EMBL/GenBank/DDBJ databases">
        <title>Streptococcus mitis of the oral and urogenital tracts.</title>
        <authorList>
            <person name="Price T."/>
            <person name="Mores C.R."/>
            <person name="Putonti C."/>
            <person name="Wolfe A.J."/>
        </authorList>
    </citation>
    <scope>NUCLEOTIDE SEQUENCE [LARGE SCALE GENOMIC DNA]</scope>
    <source>
        <strain evidence="7 8">SM16</strain>
    </source>
</reference>
<feature type="compositionally biased region" description="Polar residues" evidence="4">
    <location>
        <begin position="46"/>
        <end position="58"/>
    </location>
</feature>
<dbReference type="InterPro" id="IPR052764">
    <property type="entry name" value="GH20_Enzymes"/>
</dbReference>
<dbReference type="Proteomes" id="UP000467560">
    <property type="component" value="Unassembled WGS sequence"/>
</dbReference>
<feature type="domain" description="G5" evidence="6">
    <location>
        <begin position="1114"/>
        <end position="1194"/>
    </location>
</feature>
<feature type="domain" description="G5" evidence="6">
    <location>
        <begin position="1298"/>
        <end position="1378"/>
    </location>
</feature>
<protein>
    <submittedName>
        <fullName evidence="7">Family 20 glycosylhydrolase</fullName>
    </submittedName>
</protein>
<feature type="domain" description="G5" evidence="6">
    <location>
        <begin position="1206"/>
        <end position="1286"/>
    </location>
</feature>
<comment type="similarity">
    <text evidence="1">Belongs to the glycosyl hydrolase 20 family.</text>
</comment>
<feature type="non-terminal residue" evidence="7">
    <location>
        <position position="1622"/>
    </location>
</feature>
<dbReference type="InterPro" id="IPR005877">
    <property type="entry name" value="YSIRK_signal_dom"/>
</dbReference>
<feature type="region of interest" description="Disordered" evidence="4">
    <location>
        <begin position="46"/>
        <end position="84"/>
    </location>
</feature>
<dbReference type="NCBIfam" id="TIGR01168">
    <property type="entry name" value="YSIRK_signal"/>
    <property type="match status" value="1"/>
</dbReference>
<dbReference type="GO" id="GO:0004563">
    <property type="term" value="F:beta-N-acetylhexosaminidase activity"/>
    <property type="evidence" value="ECO:0007669"/>
    <property type="project" value="UniProtKB-ARBA"/>
</dbReference>
<dbReference type="RefSeq" id="WP_153224617.1">
    <property type="nucleotide sequence ID" value="NZ_WIJK01000001.1"/>
</dbReference>
<keyword evidence="3 7" id="KW-0378">Hydrolase</keyword>
<feature type="domain" description="G5" evidence="6">
    <location>
        <begin position="1390"/>
        <end position="1470"/>
    </location>
</feature>
<evidence type="ECO:0000313" key="8">
    <source>
        <dbReference type="Proteomes" id="UP000467560"/>
    </source>
</evidence>
<dbReference type="GO" id="GO:0005975">
    <property type="term" value="P:carbohydrate metabolic process"/>
    <property type="evidence" value="ECO:0007669"/>
    <property type="project" value="InterPro"/>
</dbReference>
<gene>
    <name evidence="7" type="ORF">GEZ89_00715</name>
</gene>
<dbReference type="Gene3D" id="2.20.230.10">
    <property type="entry name" value="Resuscitation-promoting factor rpfb"/>
    <property type="match status" value="7"/>
</dbReference>
<dbReference type="CDD" id="cd06564">
    <property type="entry name" value="GH20_DspB_LnbB-like"/>
    <property type="match status" value="2"/>
</dbReference>
<dbReference type="SUPFAM" id="SSF51445">
    <property type="entry name" value="(Trans)glycosidases"/>
    <property type="match status" value="2"/>
</dbReference>
<dbReference type="SMART" id="SM01208">
    <property type="entry name" value="G5"/>
    <property type="match status" value="7"/>
</dbReference>
<evidence type="ECO:0000259" key="6">
    <source>
        <dbReference type="PROSITE" id="PS51109"/>
    </source>
</evidence>
<dbReference type="PROSITE" id="PS51109">
    <property type="entry name" value="G5"/>
    <property type="match status" value="7"/>
</dbReference>
<feature type="chain" id="PRO_5031378997" evidence="5">
    <location>
        <begin position="34"/>
        <end position="1622"/>
    </location>
</feature>
<dbReference type="EMBL" id="WIJK01000001">
    <property type="protein sequence ID" value="MQQ51511.1"/>
    <property type="molecule type" value="Genomic_DNA"/>
</dbReference>
<feature type="domain" description="G5" evidence="6">
    <location>
        <begin position="1024"/>
        <end position="1103"/>
    </location>
</feature>
<proteinExistence type="inferred from homology"/>
<dbReference type="Pfam" id="PF07501">
    <property type="entry name" value="G5"/>
    <property type="match status" value="7"/>
</dbReference>
<dbReference type="PANTHER" id="PTHR43678:SF1">
    <property type="entry name" value="BETA-N-ACETYLHEXOSAMINIDASE"/>
    <property type="match status" value="1"/>
</dbReference>
<keyword evidence="2 5" id="KW-0732">Signal</keyword>
<evidence type="ECO:0000313" key="7">
    <source>
        <dbReference type="EMBL" id="MQQ51511.1"/>
    </source>
</evidence>
<feature type="region of interest" description="Disordered" evidence="4">
    <location>
        <begin position="101"/>
        <end position="131"/>
    </location>
</feature>
<feature type="compositionally biased region" description="Low complexity" evidence="4">
    <location>
        <begin position="65"/>
        <end position="84"/>
    </location>
</feature>
<dbReference type="Gene3D" id="3.20.20.80">
    <property type="entry name" value="Glycosidases"/>
    <property type="match status" value="2"/>
</dbReference>
<evidence type="ECO:0000256" key="1">
    <source>
        <dbReference type="ARBA" id="ARBA00006285"/>
    </source>
</evidence>
<feature type="signal peptide" evidence="5">
    <location>
        <begin position="1"/>
        <end position="33"/>
    </location>
</feature>
<feature type="domain" description="G5" evidence="6">
    <location>
        <begin position="1574"/>
        <end position="1622"/>
    </location>
</feature>
<evidence type="ECO:0000256" key="4">
    <source>
        <dbReference type="SAM" id="MobiDB-lite"/>
    </source>
</evidence>
<evidence type="ECO:0000256" key="2">
    <source>
        <dbReference type="ARBA" id="ARBA00022729"/>
    </source>
</evidence>